<protein>
    <recommendedName>
        <fullName evidence="2">Secretion system C-terminal sorting domain-containing protein</fullName>
    </recommendedName>
</protein>
<reference evidence="3 4" key="1">
    <citation type="submission" date="2020-08" db="EMBL/GenBank/DDBJ databases">
        <title>Genomic Encyclopedia of Type Strains, Phase IV (KMG-IV): sequencing the most valuable type-strain genomes for metagenomic binning, comparative biology and taxonomic classification.</title>
        <authorList>
            <person name="Goeker M."/>
        </authorList>
    </citation>
    <scope>NUCLEOTIDE SEQUENCE [LARGE SCALE GENOMIC DNA]</scope>
    <source>
        <strain evidence="3 4">DSM 17976</strain>
    </source>
</reference>
<dbReference type="RefSeq" id="WP_183974098.1">
    <property type="nucleotide sequence ID" value="NZ_JACIBY010000004.1"/>
</dbReference>
<sequence>MNLIIHSVSYLSQNHLKPFLWAMFCFFIGLSSGQSTAEAQNCPTASLDVIVPVNDFTGNGYPAYKFYHKDGTNNNVFYKDETIYSYGVQNYTVNACISPSAAAFRTPIMPASFAEICTAANSAVFWSSGADGCSLPTLRTCQKVGPVQYVHSRVQHFQATATGDFTVAFNNSNGTTVNLTILERYAVYTDCGNLAGNYVETGTQNSKKKFVDSDNNELYYDATNTQWVISGSMGIAYKVASTADAPPLTGWQVVGSSCVGANCKVAYGEYVPAAIVFAASVFINNGCLPHFNGTYYLSGIVDERPVYKRSDGQELKFNKTALAWEIGAGIDNRLFNTSPTKDVPTSCWKANVGSASTCDLSTINFTLSANSQVVNPVVMCVKSGCGTAQGTYTQTGTWNERPDLKDDYQNRLYYWGAGDPTHPEGWYIRNSTNVSLFYNSSTNTAPPTTGWQAFMGDGSSCTGSIEVNEKECPCLASVSIVANPSGSIGAGMSVTFTATPTNGGTTPSYQWKKNGNDVGTNSATYTDAALANGDKVTCVMTSNATCVSTPTATSNEIPMVVCPIGGETWTAHTAAEANSWRSVTYGNGLFVAVAASGANRVMTSPDGVNWTARTAAENNLWVSVIYANGLFVAVATDGANRVMTSPDGINWTARTAAAASQWYSVTYGNGLFVAVAVGGDNRVMTSPDGINWTARTAVEANEWTSVTYGNGLFVAVAVSGSTRVMTSPDGINWTARTAVESSRWFSVTYGNGLYVAVAQNGTNRVMTSSDGINWTARTAAVPNEWRWVTYGGGLFVAIAEVGVSCVMCSRDGINWVARTIAEDSPWVSLIYGNGLFVAIAADGANRVVTSPGGDTPAVSIVSNDADNNIINGTSVTFTATPTNGGTTPSYIWKKNNVTIPNETGATLTTTTLANGDKIKVEMTSSDVCVSPATATSDEITMTVILCVSPTTYNVTGGGSYCSGGSGSVVGLSSSQTGVNYQLKKGSVNIGSAVAGTGNALTFGNQMEAGTYTVEATTATGGCVASMSGNAVVTINTLPSLFSVTGGGSFCPGGSGVLVGLSGSESGVSYQLKKGDVLIGNALSGTGSSISFGNQTDVGTYTVVATNTSTSCVTSMTGSASVTTYALPTAVVSGTSLVCKGGSAVTVTFTGSNGVAPYTFSYQVNGGSVQTVATTGGSASATVNQSTSTAGIYTYTLVSVRDANCSQTQTGSAVVTVQTKPTIVLNTLQQTFNEGNTQVLCDTDANPENGLQFTVSGSCVTGSPVWRVQVGGGSWSEWSATAPVTQSSNNQPHRYQAACDASCPVTYTSPIELTINYRASVPQNVSLLADGVTVAAGETKDICNIEGNELFFKATCATGETVVYSVDGGEYSGVVPTQLVDGNYHNYRVRCRKLDGTASCIETESGVLRLRITSLSQVPVASLNVTSGCGTPLSFSGSTSCGNLASIWYNASTNVSLSTLPVQTPSETTSYYARCQTEYGCVSEKSNVVTFTVTPIYVAPIVTVSQDVVCTGTTVTVSANCPAGSTTSWNTGVSTPSFEVAFSNVTKQSYWAKCVFEGGCQSAESNRKEVSWKAFVVSLINIGESKSGIKSNDRAAWSSQFVTRDGGPELDQSTQQSPTLYYVENVNKQAPRYWTIHADACALGTNGSLTFDMLATPEMGVIRSFNTHENNAPYFMYANREGWTELYAQNHPAYGFYQDNGAGGNVYDAGLPKGLYKLSIRYWDMKGWGSIYPSTRKPQGNVLAYQEYWFRIQSKDGVGVGAARTAVSGEEEVKGKGQGSDNGKQLTDNVAFATVMPNPVTNILRLKVQDSKGQMVQTTLTDAAGRHVLSRQFTPETNMHQEEFGVSELPTGMYFLKVTTSDKQATLKVVKVD</sequence>
<accession>A0A7W6EQJ0</accession>
<comment type="caution">
    <text evidence="3">The sequence shown here is derived from an EMBL/GenBank/DDBJ whole genome shotgun (WGS) entry which is preliminary data.</text>
</comment>
<dbReference type="Pfam" id="PF18962">
    <property type="entry name" value="Por_Secre_tail"/>
    <property type="match status" value="1"/>
</dbReference>
<keyword evidence="4" id="KW-1185">Reference proteome</keyword>
<name>A0A7W6EQJ0_9BACT</name>
<dbReference type="SUPFAM" id="SSF50939">
    <property type="entry name" value="Sialidases"/>
    <property type="match status" value="2"/>
</dbReference>
<evidence type="ECO:0000313" key="3">
    <source>
        <dbReference type="EMBL" id="MBB3838558.1"/>
    </source>
</evidence>
<feature type="domain" description="Secretion system C-terminal sorting" evidence="2">
    <location>
        <begin position="1795"/>
        <end position="1868"/>
    </location>
</feature>
<feature type="signal peptide" evidence="1">
    <location>
        <begin position="1"/>
        <end position="37"/>
    </location>
</feature>
<gene>
    <name evidence="3" type="ORF">FHS57_002563</name>
</gene>
<feature type="chain" id="PRO_5031338454" description="Secretion system C-terminal sorting domain-containing protein" evidence="1">
    <location>
        <begin position="38"/>
        <end position="1872"/>
    </location>
</feature>
<dbReference type="InterPro" id="IPR036278">
    <property type="entry name" value="Sialidase_sf"/>
</dbReference>
<dbReference type="EMBL" id="JACIBY010000004">
    <property type="protein sequence ID" value="MBB3838558.1"/>
    <property type="molecule type" value="Genomic_DNA"/>
</dbReference>
<evidence type="ECO:0000259" key="2">
    <source>
        <dbReference type="Pfam" id="PF18962"/>
    </source>
</evidence>
<dbReference type="InterPro" id="IPR026444">
    <property type="entry name" value="Secre_tail"/>
</dbReference>
<proteinExistence type="predicted"/>
<dbReference type="Gene3D" id="2.60.40.10">
    <property type="entry name" value="Immunoglobulins"/>
    <property type="match status" value="2"/>
</dbReference>
<dbReference type="Proteomes" id="UP000541352">
    <property type="component" value="Unassembled WGS sequence"/>
</dbReference>
<dbReference type="NCBIfam" id="TIGR04183">
    <property type="entry name" value="Por_Secre_tail"/>
    <property type="match status" value="1"/>
</dbReference>
<organism evidence="3 4">
    <name type="scientific">Runella defluvii</name>
    <dbReference type="NCBI Taxonomy" id="370973"/>
    <lineage>
        <taxon>Bacteria</taxon>
        <taxon>Pseudomonadati</taxon>
        <taxon>Bacteroidota</taxon>
        <taxon>Cytophagia</taxon>
        <taxon>Cytophagales</taxon>
        <taxon>Spirosomataceae</taxon>
        <taxon>Runella</taxon>
    </lineage>
</organism>
<evidence type="ECO:0000313" key="4">
    <source>
        <dbReference type="Proteomes" id="UP000541352"/>
    </source>
</evidence>
<dbReference type="InterPro" id="IPR013783">
    <property type="entry name" value="Ig-like_fold"/>
</dbReference>
<evidence type="ECO:0000256" key="1">
    <source>
        <dbReference type="SAM" id="SignalP"/>
    </source>
</evidence>
<keyword evidence="1" id="KW-0732">Signal</keyword>